<gene>
    <name evidence="9" type="ORF">GCM10010124_21500</name>
</gene>
<sequence length="221" mass="23214">MDQIQAWLTALPPGGLYAIVGLIIGIESMGIPLPGEIALVSASLLAATGAVDPWWVAGAAATGAIVGDSIGYAIGRRGGRALLVRLGRRFPKHLGPRHLAAAERMFGRWGVWAVFFGRFVALLRILAGPLAGALHVPYRKFLLANAGGGLLWSFGTVFALYSLGQVAERWLKGFSWVGLVVAVLAGLGSTIWLKRRARRTLDGGDAAGDAAPDRVAAAPRD</sequence>
<protein>
    <submittedName>
        <fullName evidence="9">Membrane protein</fullName>
    </submittedName>
</protein>
<dbReference type="EMBL" id="BMQC01000006">
    <property type="protein sequence ID" value="GGK28526.1"/>
    <property type="molecule type" value="Genomic_DNA"/>
</dbReference>
<dbReference type="Pfam" id="PF09335">
    <property type="entry name" value="VTT_dom"/>
    <property type="match status" value="1"/>
</dbReference>
<evidence type="ECO:0000256" key="5">
    <source>
        <dbReference type="ARBA" id="ARBA00022989"/>
    </source>
</evidence>
<dbReference type="RefSeq" id="WP_229789522.1">
    <property type="nucleotide sequence ID" value="NZ_BMQC01000006.1"/>
</dbReference>
<comment type="subcellular location">
    <subcellularLocation>
        <location evidence="1">Cell membrane</location>
        <topology evidence="1">Multi-pass membrane protein</topology>
    </subcellularLocation>
</comment>
<feature type="transmembrane region" description="Helical" evidence="7">
    <location>
        <begin position="173"/>
        <end position="193"/>
    </location>
</feature>
<evidence type="ECO:0000256" key="6">
    <source>
        <dbReference type="ARBA" id="ARBA00023136"/>
    </source>
</evidence>
<reference evidence="9" key="2">
    <citation type="submission" date="2020-09" db="EMBL/GenBank/DDBJ databases">
        <authorList>
            <person name="Sun Q."/>
            <person name="Ohkuma M."/>
        </authorList>
    </citation>
    <scope>NUCLEOTIDE SEQUENCE</scope>
    <source>
        <strain evidence="9">JCM 3091</strain>
    </source>
</reference>
<dbReference type="PANTHER" id="PTHR42709">
    <property type="entry name" value="ALKALINE PHOSPHATASE LIKE PROTEIN"/>
    <property type="match status" value="1"/>
</dbReference>
<organism evidence="9 10">
    <name type="scientific">Pilimelia terevasa</name>
    <dbReference type="NCBI Taxonomy" id="53372"/>
    <lineage>
        <taxon>Bacteria</taxon>
        <taxon>Bacillati</taxon>
        <taxon>Actinomycetota</taxon>
        <taxon>Actinomycetes</taxon>
        <taxon>Micromonosporales</taxon>
        <taxon>Micromonosporaceae</taxon>
        <taxon>Pilimelia</taxon>
    </lineage>
</organism>
<name>A0A8J3BP40_9ACTN</name>
<keyword evidence="4 7" id="KW-0812">Transmembrane</keyword>
<evidence type="ECO:0000313" key="10">
    <source>
        <dbReference type="Proteomes" id="UP000662200"/>
    </source>
</evidence>
<comment type="caution">
    <text evidence="9">The sequence shown here is derived from an EMBL/GenBank/DDBJ whole genome shotgun (WGS) entry which is preliminary data.</text>
</comment>
<evidence type="ECO:0000259" key="8">
    <source>
        <dbReference type="Pfam" id="PF09335"/>
    </source>
</evidence>
<dbReference type="AlphaFoldDB" id="A0A8J3BP40"/>
<evidence type="ECO:0000256" key="4">
    <source>
        <dbReference type="ARBA" id="ARBA00022692"/>
    </source>
</evidence>
<dbReference type="InterPro" id="IPR051311">
    <property type="entry name" value="DedA_domain"/>
</dbReference>
<keyword evidence="3" id="KW-1003">Cell membrane</keyword>
<keyword evidence="5 7" id="KW-1133">Transmembrane helix</keyword>
<evidence type="ECO:0000256" key="2">
    <source>
        <dbReference type="ARBA" id="ARBA00010792"/>
    </source>
</evidence>
<comment type="similarity">
    <text evidence="2">Belongs to the DedA family.</text>
</comment>
<dbReference type="InterPro" id="IPR032816">
    <property type="entry name" value="VTT_dom"/>
</dbReference>
<feature type="transmembrane region" description="Helical" evidence="7">
    <location>
        <begin position="109"/>
        <end position="134"/>
    </location>
</feature>
<feature type="transmembrane region" description="Helical" evidence="7">
    <location>
        <begin position="6"/>
        <end position="25"/>
    </location>
</feature>
<dbReference type="PANTHER" id="PTHR42709:SF6">
    <property type="entry name" value="UNDECAPRENYL PHOSPHATE TRANSPORTER A"/>
    <property type="match status" value="1"/>
</dbReference>
<evidence type="ECO:0000256" key="3">
    <source>
        <dbReference type="ARBA" id="ARBA00022475"/>
    </source>
</evidence>
<reference evidence="9" key="1">
    <citation type="journal article" date="2014" name="Int. J. Syst. Evol. Microbiol.">
        <title>Complete genome sequence of Corynebacterium casei LMG S-19264T (=DSM 44701T), isolated from a smear-ripened cheese.</title>
        <authorList>
            <consortium name="US DOE Joint Genome Institute (JGI-PGF)"/>
            <person name="Walter F."/>
            <person name="Albersmeier A."/>
            <person name="Kalinowski J."/>
            <person name="Ruckert C."/>
        </authorList>
    </citation>
    <scope>NUCLEOTIDE SEQUENCE</scope>
    <source>
        <strain evidence="9">JCM 3091</strain>
    </source>
</reference>
<dbReference type="Proteomes" id="UP000662200">
    <property type="component" value="Unassembled WGS sequence"/>
</dbReference>
<feature type="domain" description="VTT" evidence="8">
    <location>
        <begin position="41"/>
        <end position="161"/>
    </location>
</feature>
<accession>A0A8J3BP40</accession>
<evidence type="ECO:0000313" key="9">
    <source>
        <dbReference type="EMBL" id="GGK28526.1"/>
    </source>
</evidence>
<proteinExistence type="inferred from homology"/>
<keyword evidence="6 7" id="KW-0472">Membrane</keyword>
<keyword evidence="10" id="KW-1185">Reference proteome</keyword>
<evidence type="ECO:0000256" key="7">
    <source>
        <dbReference type="SAM" id="Phobius"/>
    </source>
</evidence>
<evidence type="ECO:0000256" key="1">
    <source>
        <dbReference type="ARBA" id="ARBA00004651"/>
    </source>
</evidence>
<feature type="transmembrane region" description="Helical" evidence="7">
    <location>
        <begin position="141"/>
        <end position="161"/>
    </location>
</feature>
<dbReference type="GO" id="GO:0005886">
    <property type="term" value="C:plasma membrane"/>
    <property type="evidence" value="ECO:0007669"/>
    <property type="project" value="UniProtKB-SubCell"/>
</dbReference>